<dbReference type="Proteomes" id="UP001054945">
    <property type="component" value="Unassembled WGS sequence"/>
</dbReference>
<gene>
    <name evidence="1" type="ORF">CEXT_463721</name>
</gene>
<protein>
    <submittedName>
        <fullName evidence="1">Uncharacterized protein</fullName>
    </submittedName>
</protein>
<keyword evidence="2" id="KW-1185">Reference proteome</keyword>
<sequence length="79" mass="8980">MKRYKERTLSKMSRKHLTCHLFDIPRDSSSIKKGFLAPENAKNYVVINHPTSGLHASTLSEACNLESDFSRHFAVTSRS</sequence>
<name>A0AAV4UES8_CAEEX</name>
<comment type="caution">
    <text evidence="1">The sequence shown here is derived from an EMBL/GenBank/DDBJ whole genome shotgun (WGS) entry which is preliminary data.</text>
</comment>
<accession>A0AAV4UES8</accession>
<organism evidence="1 2">
    <name type="scientific">Caerostris extrusa</name>
    <name type="common">Bark spider</name>
    <name type="synonym">Caerostris bankana</name>
    <dbReference type="NCBI Taxonomy" id="172846"/>
    <lineage>
        <taxon>Eukaryota</taxon>
        <taxon>Metazoa</taxon>
        <taxon>Ecdysozoa</taxon>
        <taxon>Arthropoda</taxon>
        <taxon>Chelicerata</taxon>
        <taxon>Arachnida</taxon>
        <taxon>Araneae</taxon>
        <taxon>Araneomorphae</taxon>
        <taxon>Entelegynae</taxon>
        <taxon>Araneoidea</taxon>
        <taxon>Araneidae</taxon>
        <taxon>Caerostris</taxon>
    </lineage>
</organism>
<reference evidence="1 2" key="1">
    <citation type="submission" date="2021-06" db="EMBL/GenBank/DDBJ databases">
        <title>Caerostris extrusa draft genome.</title>
        <authorList>
            <person name="Kono N."/>
            <person name="Arakawa K."/>
        </authorList>
    </citation>
    <scope>NUCLEOTIDE SEQUENCE [LARGE SCALE GENOMIC DNA]</scope>
</reference>
<dbReference type="EMBL" id="BPLR01012757">
    <property type="protein sequence ID" value="GIY56322.1"/>
    <property type="molecule type" value="Genomic_DNA"/>
</dbReference>
<evidence type="ECO:0000313" key="1">
    <source>
        <dbReference type="EMBL" id="GIY56322.1"/>
    </source>
</evidence>
<proteinExistence type="predicted"/>
<evidence type="ECO:0000313" key="2">
    <source>
        <dbReference type="Proteomes" id="UP001054945"/>
    </source>
</evidence>
<dbReference type="AlphaFoldDB" id="A0AAV4UES8"/>